<feature type="chain" id="PRO_5014617401" evidence="1">
    <location>
        <begin position="36"/>
        <end position="74"/>
    </location>
</feature>
<protein>
    <submittedName>
        <fullName evidence="2">Putative secreted protein</fullName>
    </submittedName>
</protein>
<feature type="signal peptide" evidence="1">
    <location>
        <begin position="1"/>
        <end position="35"/>
    </location>
</feature>
<dbReference type="EMBL" id="GGFL01014758">
    <property type="protein sequence ID" value="MBW78936.1"/>
    <property type="molecule type" value="Transcribed_RNA"/>
</dbReference>
<reference evidence="2" key="1">
    <citation type="submission" date="2018-01" db="EMBL/GenBank/DDBJ databases">
        <title>An insight into the sialome of Amazonian anophelines.</title>
        <authorList>
            <person name="Ribeiro J.M."/>
            <person name="Scarpassa V."/>
            <person name="Calvo E."/>
        </authorList>
    </citation>
    <scope>NUCLEOTIDE SEQUENCE</scope>
</reference>
<name>A0A2M4DMY2_ANODA</name>
<evidence type="ECO:0000256" key="1">
    <source>
        <dbReference type="SAM" id="SignalP"/>
    </source>
</evidence>
<evidence type="ECO:0000313" key="2">
    <source>
        <dbReference type="EMBL" id="MBW78936.1"/>
    </source>
</evidence>
<proteinExistence type="predicted"/>
<organism evidence="2">
    <name type="scientific">Anopheles darlingi</name>
    <name type="common">Mosquito</name>
    <dbReference type="NCBI Taxonomy" id="43151"/>
    <lineage>
        <taxon>Eukaryota</taxon>
        <taxon>Metazoa</taxon>
        <taxon>Ecdysozoa</taxon>
        <taxon>Arthropoda</taxon>
        <taxon>Hexapoda</taxon>
        <taxon>Insecta</taxon>
        <taxon>Pterygota</taxon>
        <taxon>Neoptera</taxon>
        <taxon>Endopterygota</taxon>
        <taxon>Diptera</taxon>
        <taxon>Nematocera</taxon>
        <taxon>Culicoidea</taxon>
        <taxon>Culicidae</taxon>
        <taxon>Anophelinae</taxon>
        <taxon>Anopheles</taxon>
    </lineage>
</organism>
<dbReference type="AlphaFoldDB" id="A0A2M4DMY2"/>
<keyword evidence="1" id="KW-0732">Signal</keyword>
<accession>A0A2M4DMY2</accession>
<sequence>MPLHGRYRLQQPFLSVLALISRLLCLLEWSMSSLGFRVKPVNLPGFDDDDGEIAQYLEVVWNVAHAQHPDISQN</sequence>